<evidence type="ECO:0000256" key="1">
    <source>
        <dbReference type="ARBA" id="ARBA00006249"/>
    </source>
</evidence>
<dbReference type="InterPro" id="IPR011118">
    <property type="entry name" value="Tannase/feruloyl_esterase"/>
</dbReference>
<dbReference type="SUPFAM" id="SSF53474">
    <property type="entry name" value="alpha/beta-Hydrolases"/>
    <property type="match status" value="1"/>
</dbReference>
<dbReference type="PANTHER" id="PTHR33938">
    <property type="entry name" value="FERULOYL ESTERASE B-RELATED"/>
    <property type="match status" value="1"/>
</dbReference>
<evidence type="ECO:0000256" key="8">
    <source>
        <dbReference type="RuleBase" id="RU361238"/>
    </source>
</evidence>
<comment type="similarity">
    <text evidence="1 8">Belongs to the tannase family.</text>
</comment>
<protein>
    <recommendedName>
        <fullName evidence="8">Carboxylic ester hydrolase</fullName>
        <ecNumber evidence="8">3.1.1.-</ecNumber>
    </recommendedName>
</protein>
<dbReference type="PANTHER" id="PTHR33938:SF8">
    <property type="entry name" value="CARBOXYLIC ESTER HYDROLASE"/>
    <property type="match status" value="1"/>
</dbReference>
<keyword evidence="2" id="KW-0719">Serine esterase</keyword>
<keyword evidence="6" id="KW-0106">Calcium</keyword>
<dbReference type="HOGENOM" id="CLU_014819_3_2_1"/>
<dbReference type="InParanoid" id="W2RPG8"/>
<evidence type="ECO:0000256" key="4">
    <source>
        <dbReference type="ARBA" id="ARBA00022729"/>
    </source>
</evidence>
<proteinExistence type="inferred from homology"/>
<evidence type="ECO:0000256" key="7">
    <source>
        <dbReference type="ARBA" id="ARBA00023157"/>
    </source>
</evidence>
<sequence length="540" mass="58221">MSRIMMAGAMVLLSLAAPSLAQETSQPCDADTFQNLTLFGGEILNITTQIHTNLTFGPESFLTQTNQFPTNITGLDVCEVTVTYTHPGQNDTINALMWLPQSENWNGRFMGIGGGGWATGSGVVTLQRPAADGYAAIITDGGHPMVPPESEPPFWGLTSTGNVNWALLQDFAAVALDDAATLGKGIVRAFYGRSQDYSYWNGCSTGGRQGHMMAQRYADQFDGILATAPAINWNEFLIAEYWPQLIMNELGEYPSPCELEAVRLAALEACDSLDGVEDGVISYPGQCDFDASTAVGKVYNCTLTGENVTVTSAAATVANATWAGPVDANGNSLWYGLTPGTTFDALVNISCTDDACVGNPFSIPKDWISIFLERDPDFDMTTINRTSFARLMRQSVNRYDSITGTNDPDLTDFRAAGGKLLTWHGLADQLIFPNGTSSYAERVKALDPDADEYYRYFEAPGIFHCGSGPGWFPGDALQSLVDWVENGVAPEVLEARAIPDMWPGVPGGATEMRSANLCRYPKVMVYNGGDPNVAESFGCQ</sequence>
<keyword evidence="4 8" id="KW-0732">Signal</keyword>
<evidence type="ECO:0000313" key="9">
    <source>
        <dbReference type="EMBL" id="ETN37603.1"/>
    </source>
</evidence>
<feature type="chain" id="PRO_5005149943" description="Carboxylic ester hydrolase" evidence="8">
    <location>
        <begin position="22"/>
        <end position="540"/>
    </location>
</feature>
<dbReference type="eggNOG" id="ENOG502SH94">
    <property type="taxonomic scope" value="Eukaryota"/>
</dbReference>
<dbReference type="Pfam" id="PF07519">
    <property type="entry name" value="Tannase"/>
    <property type="match status" value="1"/>
</dbReference>
<evidence type="ECO:0000256" key="2">
    <source>
        <dbReference type="ARBA" id="ARBA00022487"/>
    </source>
</evidence>
<dbReference type="Proteomes" id="UP000030752">
    <property type="component" value="Unassembled WGS sequence"/>
</dbReference>
<dbReference type="Gene3D" id="3.40.50.1820">
    <property type="entry name" value="alpha/beta hydrolase"/>
    <property type="match status" value="1"/>
</dbReference>
<dbReference type="EMBL" id="KB822723">
    <property type="protein sequence ID" value="ETN37603.1"/>
    <property type="molecule type" value="Genomic_DNA"/>
</dbReference>
<dbReference type="VEuPathDB" id="FungiDB:HMPREF1541_07225"/>
<keyword evidence="5 8" id="KW-0378">Hydrolase</keyword>
<dbReference type="GeneID" id="19974564"/>
<dbReference type="GO" id="GO:0030600">
    <property type="term" value="F:feruloyl esterase activity"/>
    <property type="evidence" value="ECO:0007669"/>
    <property type="project" value="UniProtKB-ARBA"/>
</dbReference>
<keyword evidence="10" id="KW-1185">Reference proteome</keyword>
<dbReference type="InterPro" id="IPR029058">
    <property type="entry name" value="AB_hydrolase_fold"/>
</dbReference>
<organism evidence="9 10">
    <name type="scientific">Cyphellophora europaea (strain CBS 101466)</name>
    <name type="common">Phialophora europaea</name>
    <dbReference type="NCBI Taxonomy" id="1220924"/>
    <lineage>
        <taxon>Eukaryota</taxon>
        <taxon>Fungi</taxon>
        <taxon>Dikarya</taxon>
        <taxon>Ascomycota</taxon>
        <taxon>Pezizomycotina</taxon>
        <taxon>Eurotiomycetes</taxon>
        <taxon>Chaetothyriomycetidae</taxon>
        <taxon>Chaetothyriales</taxon>
        <taxon>Cyphellophoraceae</taxon>
        <taxon>Cyphellophora</taxon>
    </lineage>
</organism>
<evidence type="ECO:0000256" key="5">
    <source>
        <dbReference type="ARBA" id="ARBA00022801"/>
    </source>
</evidence>
<reference evidence="9 10" key="1">
    <citation type="submission" date="2013-03" db="EMBL/GenBank/DDBJ databases">
        <title>The Genome Sequence of Phialophora europaea CBS 101466.</title>
        <authorList>
            <consortium name="The Broad Institute Genomics Platform"/>
            <person name="Cuomo C."/>
            <person name="de Hoog S."/>
            <person name="Gorbushina A."/>
            <person name="Walker B."/>
            <person name="Young S.K."/>
            <person name="Zeng Q."/>
            <person name="Gargeya S."/>
            <person name="Fitzgerald M."/>
            <person name="Haas B."/>
            <person name="Abouelleil A."/>
            <person name="Allen A.W."/>
            <person name="Alvarado L."/>
            <person name="Arachchi H.M."/>
            <person name="Berlin A.M."/>
            <person name="Chapman S.B."/>
            <person name="Gainer-Dewar J."/>
            <person name="Goldberg J."/>
            <person name="Griggs A."/>
            <person name="Gujja S."/>
            <person name="Hansen M."/>
            <person name="Howarth C."/>
            <person name="Imamovic A."/>
            <person name="Ireland A."/>
            <person name="Larimer J."/>
            <person name="McCowan C."/>
            <person name="Murphy C."/>
            <person name="Pearson M."/>
            <person name="Poon T.W."/>
            <person name="Priest M."/>
            <person name="Roberts A."/>
            <person name="Saif S."/>
            <person name="Shea T."/>
            <person name="Sisk P."/>
            <person name="Sykes S."/>
            <person name="Wortman J."/>
            <person name="Nusbaum C."/>
            <person name="Birren B."/>
        </authorList>
    </citation>
    <scope>NUCLEOTIDE SEQUENCE [LARGE SCALE GENOMIC DNA]</scope>
    <source>
        <strain evidence="9 10">CBS 101466</strain>
    </source>
</reference>
<keyword evidence="3" id="KW-0479">Metal-binding</keyword>
<feature type="signal peptide" evidence="8">
    <location>
        <begin position="1"/>
        <end position="21"/>
    </location>
</feature>
<dbReference type="AlphaFoldDB" id="W2RPG8"/>
<evidence type="ECO:0000256" key="6">
    <source>
        <dbReference type="ARBA" id="ARBA00022837"/>
    </source>
</evidence>
<evidence type="ECO:0000313" key="10">
    <source>
        <dbReference type="Proteomes" id="UP000030752"/>
    </source>
</evidence>
<dbReference type="OrthoDB" id="3039123at2759"/>
<dbReference type="STRING" id="1220924.W2RPG8"/>
<accession>W2RPG8</accession>
<dbReference type="GO" id="GO:0046872">
    <property type="term" value="F:metal ion binding"/>
    <property type="evidence" value="ECO:0007669"/>
    <property type="project" value="UniProtKB-KW"/>
</dbReference>
<gene>
    <name evidence="9" type="ORF">HMPREF1541_07225</name>
</gene>
<name>W2RPG8_CYPE1</name>
<evidence type="ECO:0000256" key="3">
    <source>
        <dbReference type="ARBA" id="ARBA00022723"/>
    </source>
</evidence>
<dbReference type="RefSeq" id="XP_008719772.1">
    <property type="nucleotide sequence ID" value="XM_008721550.1"/>
</dbReference>
<keyword evidence="7" id="KW-1015">Disulfide bond</keyword>
<dbReference type="EC" id="3.1.1.-" evidence="8"/>